<dbReference type="EMBL" id="VFPS01000002">
    <property type="protein sequence ID" value="TQM98600.1"/>
    <property type="molecule type" value="Genomic_DNA"/>
</dbReference>
<dbReference type="InterPro" id="IPR036249">
    <property type="entry name" value="Thioredoxin-like_sf"/>
</dbReference>
<keyword evidence="5" id="KW-1185">Reference proteome</keyword>
<evidence type="ECO:0000259" key="3">
    <source>
        <dbReference type="Pfam" id="PF13462"/>
    </source>
</evidence>
<evidence type="ECO:0000313" key="4">
    <source>
        <dbReference type="EMBL" id="TQM98600.1"/>
    </source>
</evidence>
<keyword evidence="2" id="KW-1133">Transmembrane helix</keyword>
<comment type="caution">
    <text evidence="4">The sequence shown here is derived from an EMBL/GenBank/DDBJ whole genome shotgun (WGS) entry which is preliminary data.</text>
</comment>
<evidence type="ECO:0000256" key="2">
    <source>
        <dbReference type="SAM" id="Phobius"/>
    </source>
</evidence>
<feature type="transmembrane region" description="Helical" evidence="2">
    <location>
        <begin position="56"/>
        <end position="81"/>
    </location>
</feature>
<gene>
    <name evidence="4" type="ORF">FHX68_1295</name>
</gene>
<evidence type="ECO:0000313" key="5">
    <source>
        <dbReference type="Proteomes" id="UP000319804"/>
    </source>
</evidence>
<dbReference type="Proteomes" id="UP000319804">
    <property type="component" value="Unassembled WGS sequence"/>
</dbReference>
<feature type="compositionally biased region" description="Polar residues" evidence="1">
    <location>
        <begin position="1"/>
        <end position="26"/>
    </location>
</feature>
<dbReference type="Pfam" id="PF13462">
    <property type="entry name" value="Thioredoxin_4"/>
    <property type="match status" value="1"/>
</dbReference>
<dbReference type="Gene3D" id="3.40.30.10">
    <property type="entry name" value="Glutaredoxin"/>
    <property type="match status" value="1"/>
</dbReference>
<sequence>MSSDDSTNAPSTGDSASSEVTSTGSTPAPVGRREAVREKAQQVHVRQSRARLVRRAAWISAAVVVVAAVAVVVGVTVGGAASKPQLSPDRADQDGFVVTSISSTGSVGSPGAAATPTPTEGEPTPSPTVTASTAAPVQIHVYVDYLSPSAREWQLANEPQLSSWVAEGAATLTYHPVTMLTAKSNGTKYSLRAASAAACVATYAPASFFQFNSDLLKRQPAVDSDGFSDKDLADIASANGTGDEPKKLRECIETEMYASWAKAATERAVAGIDGTDGLSLTGNAMVIVNGEAYQGEMTDPAEFSQFVLTSASGKSAKNATPTPTPTPSATP</sequence>
<protein>
    <submittedName>
        <fullName evidence="4">Protein-disulfide isomerase</fullName>
    </submittedName>
</protein>
<feature type="compositionally biased region" description="Basic and acidic residues" evidence="1">
    <location>
        <begin position="31"/>
        <end position="41"/>
    </location>
</feature>
<reference evidence="4 5" key="1">
    <citation type="submission" date="2019-06" db="EMBL/GenBank/DDBJ databases">
        <title>Sequencing the genomes of 1000 actinobacteria strains.</title>
        <authorList>
            <person name="Klenk H.-P."/>
        </authorList>
    </citation>
    <scope>NUCLEOTIDE SEQUENCE [LARGE SCALE GENOMIC DNA]</scope>
    <source>
        <strain evidence="4 5">DSM 20427</strain>
    </source>
</reference>
<dbReference type="RefSeq" id="WP_141380475.1">
    <property type="nucleotide sequence ID" value="NZ_BJNA01000024.1"/>
</dbReference>
<dbReference type="SUPFAM" id="SSF52833">
    <property type="entry name" value="Thioredoxin-like"/>
    <property type="match status" value="1"/>
</dbReference>
<evidence type="ECO:0000256" key="1">
    <source>
        <dbReference type="SAM" id="MobiDB-lite"/>
    </source>
</evidence>
<dbReference type="AlphaFoldDB" id="A0A4Y3UJU6"/>
<name>A0A4Y3UJU6_9MICO</name>
<dbReference type="InterPro" id="IPR012336">
    <property type="entry name" value="Thioredoxin-like_fold"/>
</dbReference>
<feature type="region of interest" description="Disordered" evidence="1">
    <location>
        <begin position="100"/>
        <end position="130"/>
    </location>
</feature>
<proteinExistence type="predicted"/>
<keyword evidence="2" id="KW-0472">Membrane</keyword>
<dbReference type="OrthoDB" id="117402at2"/>
<keyword evidence="4" id="KW-0413">Isomerase</keyword>
<keyword evidence="2" id="KW-0812">Transmembrane</keyword>
<organism evidence="4 5">
    <name type="scientific">Microbacterium lacticum</name>
    <dbReference type="NCBI Taxonomy" id="33885"/>
    <lineage>
        <taxon>Bacteria</taxon>
        <taxon>Bacillati</taxon>
        <taxon>Actinomycetota</taxon>
        <taxon>Actinomycetes</taxon>
        <taxon>Micrococcales</taxon>
        <taxon>Microbacteriaceae</taxon>
        <taxon>Microbacterium</taxon>
    </lineage>
</organism>
<accession>A0A4Y3UJU6</accession>
<feature type="region of interest" description="Disordered" evidence="1">
    <location>
        <begin position="1"/>
        <end position="42"/>
    </location>
</feature>
<feature type="region of interest" description="Disordered" evidence="1">
    <location>
        <begin position="312"/>
        <end position="331"/>
    </location>
</feature>
<dbReference type="GO" id="GO:0016853">
    <property type="term" value="F:isomerase activity"/>
    <property type="evidence" value="ECO:0007669"/>
    <property type="project" value="UniProtKB-KW"/>
</dbReference>
<feature type="compositionally biased region" description="Pro residues" evidence="1">
    <location>
        <begin position="322"/>
        <end position="331"/>
    </location>
</feature>
<feature type="domain" description="Thioredoxin-like fold" evidence="3">
    <location>
        <begin position="132"/>
        <end position="269"/>
    </location>
</feature>